<keyword evidence="1" id="KW-0732">Signal</keyword>
<gene>
    <name evidence="4" type="ORF">CIAN88_10740</name>
</gene>
<dbReference type="PANTHER" id="PTHR21666:SF289">
    <property type="entry name" value="L-ALA--D-GLU ENDOPEPTIDASE"/>
    <property type="match status" value="1"/>
</dbReference>
<keyword evidence="2" id="KW-0812">Transmembrane</keyword>
<dbReference type="InterPro" id="IPR050570">
    <property type="entry name" value="Cell_wall_metabolism_enzyme"/>
</dbReference>
<comment type="caution">
    <text evidence="4">The sequence shown here is derived from an EMBL/GenBank/DDBJ whole genome shotgun (WGS) entry which is preliminary data.</text>
</comment>
<evidence type="ECO:0000256" key="2">
    <source>
        <dbReference type="SAM" id="Phobius"/>
    </source>
</evidence>
<dbReference type="Pfam" id="PF01551">
    <property type="entry name" value="Peptidase_M23"/>
    <property type="match status" value="1"/>
</dbReference>
<keyword evidence="2" id="KW-1133">Transmembrane helix</keyword>
<accession>A0A099I655</accession>
<dbReference type="InterPro" id="IPR011055">
    <property type="entry name" value="Dup_hybrid_motif"/>
</dbReference>
<name>A0A099I655_CLOIN</name>
<sequence length="230" mass="26006">MNKPILMRFPLIGEWNTPNTPGSRIPSHGTNALGTRYAYDFLQLNWEKRGHPCYRSHVLSYLLFGVALSSCYCYGLPVYAPCDGRVVYVMDGCRERKRAWFFSDALMAFKNSRRRQNQEICEISGNAVIIQYTDTVYAAFCHLQPNSIAVAVGQYVKAGDFIGSIGHSGNSMFPHLHFQLMDSADFLHANGLPCAFTQYEVLENGQWHTVYGGIPTAQQRIRYAPVDEFV</sequence>
<protein>
    <submittedName>
        <fullName evidence="4">Peptidase M23</fullName>
    </submittedName>
</protein>
<feature type="domain" description="M23ase beta-sheet core" evidence="3">
    <location>
        <begin position="124"/>
        <end position="182"/>
    </location>
</feature>
<reference evidence="4 5" key="1">
    <citation type="submission" date="2014-08" db="EMBL/GenBank/DDBJ databases">
        <title>Clostridium innocuum, an unnegligible vancomycin-resistant pathogen causing extra-intestinal infections.</title>
        <authorList>
            <person name="Feng Y."/>
            <person name="Chiu C.-H."/>
        </authorList>
    </citation>
    <scope>NUCLEOTIDE SEQUENCE [LARGE SCALE GENOMIC DNA]</scope>
    <source>
        <strain evidence="4 5">AN88</strain>
    </source>
</reference>
<dbReference type="CDD" id="cd12797">
    <property type="entry name" value="M23_peptidase"/>
    <property type="match status" value="1"/>
</dbReference>
<dbReference type="Proteomes" id="UP000030008">
    <property type="component" value="Unassembled WGS sequence"/>
</dbReference>
<evidence type="ECO:0000256" key="1">
    <source>
        <dbReference type="ARBA" id="ARBA00022729"/>
    </source>
</evidence>
<dbReference type="SUPFAM" id="SSF51261">
    <property type="entry name" value="Duplicated hybrid motif"/>
    <property type="match status" value="1"/>
</dbReference>
<dbReference type="Gene3D" id="2.70.70.10">
    <property type="entry name" value="Glucose Permease (Domain IIA)"/>
    <property type="match status" value="1"/>
</dbReference>
<organism evidence="4 5">
    <name type="scientific">Clostridium innocuum</name>
    <dbReference type="NCBI Taxonomy" id="1522"/>
    <lineage>
        <taxon>Bacteria</taxon>
        <taxon>Bacillati</taxon>
        <taxon>Bacillota</taxon>
        <taxon>Clostridia</taxon>
        <taxon>Eubacteriales</taxon>
        <taxon>Clostridiaceae</taxon>
        <taxon>Clostridium</taxon>
    </lineage>
</organism>
<evidence type="ECO:0000313" key="5">
    <source>
        <dbReference type="Proteomes" id="UP000030008"/>
    </source>
</evidence>
<dbReference type="InterPro" id="IPR016047">
    <property type="entry name" value="M23ase_b-sheet_dom"/>
</dbReference>
<feature type="transmembrane region" description="Helical" evidence="2">
    <location>
        <begin position="58"/>
        <end position="80"/>
    </location>
</feature>
<evidence type="ECO:0000259" key="3">
    <source>
        <dbReference type="Pfam" id="PF01551"/>
    </source>
</evidence>
<dbReference type="EMBL" id="JQIF01000044">
    <property type="protein sequence ID" value="KGJ53205.1"/>
    <property type="molecule type" value="Genomic_DNA"/>
</dbReference>
<proteinExistence type="predicted"/>
<dbReference type="GO" id="GO:0004222">
    <property type="term" value="F:metalloendopeptidase activity"/>
    <property type="evidence" value="ECO:0007669"/>
    <property type="project" value="TreeGrafter"/>
</dbReference>
<keyword evidence="2" id="KW-0472">Membrane</keyword>
<evidence type="ECO:0000313" key="4">
    <source>
        <dbReference type="EMBL" id="KGJ53205.1"/>
    </source>
</evidence>
<dbReference type="AlphaFoldDB" id="A0A099I655"/>
<dbReference type="PANTHER" id="PTHR21666">
    <property type="entry name" value="PEPTIDASE-RELATED"/>
    <property type="match status" value="1"/>
</dbReference>